<comment type="caution">
    <text evidence="2">The sequence shown here is derived from an EMBL/GenBank/DDBJ whole genome shotgun (WGS) entry which is preliminary data.</text>
</comment>
<dbReference type="EMBL" id="CADEAL010001802">
    <property type="protein sequence ID" value="CAB1435716.1"/>
    <property type="molecule type" value="Genomic_DNA"/>
</dbReference>
<organism evidence="2 3">
    <name type="scientific">Pleuronectes platessa</name>
    <name type="common">European plaice</name>
    <dbReference type="NCBI Taxonomy" id="8262"/>
    <lineage>
        <taxon>Eukaryota</taxon>
        <taxon>Metazoa</taxon>
        <taxon>Chordata</taxon>
        <taxon>Craniata</taxon>
        <taxon>Vertebrata</taxon>
        <taxon>Euteleostomi</taxon>
        <taxon>Actinopterygii</taxon>
        <taxon>Neopterygii</taxon>
        <taxon>Teleostei</taxon>
        <taxon>Neoteleostei</taxon>
        <taxon>Acanthomorphata</taxon>
        <taxon>Carangaria</taxon>
        <taxon>Pleuronectiformes</taxon>
        <taxon>Pleuronectoidei</taxon>
        <taxon>Pleuronectidae</taxon>
        <taxon>Pleuronectes</taxon>
    </lineage>
</organism>
<sequence length="101" mass="10569">MESSLAPAATEPAAEPGVRASQAREQQPSPGESSYMASDERANASRASPARLACELTCGRMLLLRQLKLPLLPLQGCVGELGLLQPGSPGVRGRGTQNRSI</sequence>
<protein>
    <submittedName>
        <fullName evidence="2">Uncharacterized protein</fullName>
    </submittedName>
</protein>
<feature type="region of interest" description="Disordered" evidence="1">
    <location>
        <begin position="1"/>
        <end position="48"/>
    </location>
</feature>
<keyword evidence="3" id="KW-1185">Reference proteome</keyword>
<gene>
    <name evidence="2" type="ORF">PLEPLA_LOCUS23767</name>
</gene>
<accession>A0A9N7USU3</accession>
<dbReference type="AlphaFoldDB" id="A0A9N7USU3"/>
<proteinExistence type="predicted"/>
<evidence type="ECO:0000313" key="3">
    <source>
        <dbReference type="Proteomes" id="UP001153269"/>
    </source>
</evidence>
<feature type="compositionally biased region" description="Polar residues" evidence="1">
    <location>
        <begin position="23"/>
        <end position="36"/>
    </location>
</feature>
<evidence type="ECO:0000313" key="2">
    <source>
        <dbReference type="EMBL" id="CAB1435716.1"/>
    </source>
</evidence>
<evidence type="ECO:0000256" key="1">
    <source>
        <dbReference type="SAM" id="MobiDB-lite"/>
    </source>
</evidence>
<name>A0A9N7USU3_PLEPL</name>
<reference evidence="2" key="1">
    <citation type="submission" date="2020-03" db="EMBL/GenBank/DDBJ databases">
        <authorList>
            <person name="Weist P."/>
        </authorList>
    </citation>
    <scope>NUCLEOTIDE SEQUENCE</scope>
</reference>
<feature type="region of interest" description="Disordered" evidence="1">
    <location>
        <begin position="81"/>
        <end position="101"/>
    </location>
</feature>
<dbReference type="Proteomes" id="UP001153269">
    <property type="component" value="Unassembled WGS sequence"/>
</dbReference>
<feature type="compositionally biased region" description="Low complexity" evidence="1">
    <location>
        <begin position="1"/>
        <end position="16"/>
    </location>
</feature>